<dbReference type="InterPro" id="IPR018679">
    <property type="entry name" value="DUF2161"/>
</dbReference>
<proteinExistence type="predicted"/>
<evidence type="ECO:0000313" key="3">
    <source>
        <dbReference type="Proteomes" id="UP000237718"/>
    </source>
</evidence>
<organism evidence="2 3">
    <name type="scientific">Tritonibacter scottomollicae</name>
    <name type="common">Epibacterium scottomollicae</name>
    <dbReference type="NCBI Taxonomy" id="483013"/>
    <lineage>
        <taxon>Bacteria</taxon>
        <taxon>Pseudomonadati</taxon>
        <taxon>Pseudomonadota</taxon>
        <taxon>Alphaproteobacteria</taxon>
        <taxon>Rhodobacterales</taxon>
        <taxon>Paracoccaceae</taxon>
        <taxon>Tritonibacter</taxon>
    </lineage>
</organism>
<gene>
    <name evidence="2" type="ORF">CLV89_103325</name>
</gene>
<dbReference type="AlphaFoldDB" id="A0A2T1AK90"/>
<protein>
    <submittedName>
        <fullName evidence="2">Uncharacterized protein</fullName>
    </submittedName>
</protein>
<dbReference type="OrthoDB" id="9795163at2"/>
<accession>A0A2T1AK90</accession>
<dbReference type="Proteomes" id="UP000237718">
    <property type="component" value="Unassembled WGS sequence"/>
</dbReference>
<name>A0A2T1AK90_TRISK</name>
<reference evidence="2 3" key="1">
    <citation type="submission" date="2018-03" db="EMBL/GenBank/DDBJ databases">
        <title>Genomic Encyclopedia of Archaeal and Bacterial Type Strains, Phase II (KMG-II): from individual species to whole genera.</title>
        <authorList>
            <person name="Goeker M."/>
        </authorList>
    </citation>
    <scope>NUCLEOTIDE SEQUENCE [LARGE SCALE GENOMIC DNA]</scope>
    <source>
        <strain evidence="2 3">DSM 25328</strain>
    </source>
</reference>
<evidence type="ECO:0000256" key="1">
    <source>
        <dbReference type="SAM" id="MobiDB-lite"/>
    </source>
</evidence>
<comment type="caution">
    <text evidence="2">The sequence shown here is derived from an EMBL/GenBank/DDBJ whole genome shotgun (WGS) entry which is preliminary data.</text>
</comment>
<feature type="region of interest" description="Disordered" evidence="1">
    <location>
        <begin position="216"/>
        <end position="242"/>
    </location>
</feature>
<evidence type="ECO:0000313" key="2">
    <source>
        <dbReference type="EMBL" id="PRZ49010.1"/>
    </source>
</evidence>
<sequence>MAGMEREQDLYAPVKALFEGQGYTVKGEVGAADVVALRGAEPPVVVELKLRFTLSLFHQAVTRLAVTDLVYLAVPRPTGKTARRALKDNLALCRRLGLGLITVRADGRTEVHCDPGPYAPRKSKVKTARLLREFARIQGDPNTGGATRGGLMTGYRQDALACARHLAAHGPSRGAEIARATGVSRATQVMYSNHYGWFERAAKGIYALTETGRAEHLDWPEPQTPPTETETDSGSGSGSVAR</sequence>
<dbReference type="Pfam" id="PF09929">
    <property type="entry name" value="DUF2161"/>
    <property type="match status" value="1"/>
</dbReference>
<dbReference type="EMBL" id="PVUF01000003">
    <property type="protein sequence ID" value="PRZ49010.1"/>
    <property type="molecule type" value="Genomic_DNA"/>
</dbReference>